<reference evidence="5 6" key="1">
    <citation type="journal article" date="2014" name="PLoS ONE">
        <title>Global Analysis of Gene Expression Profiles in Physic Nut (Jatropha curcas L.) Seedlings Exposed to Salt Stress.</title>
        <authorList>
            <person name="Zhang L."/>
            <person name="Zhang C."/>
            <person name="Wu P."/>
            <person name="Chen Y."/>
            <person name="Li M."/>
            <person name="Jiang H."/>
            <person name="Wu G."/>
        </authorList>
    </citation>
    <scope>NUCLEOTIDE SEQUENCE [LARGE SCALE GENOMIC DNA]</scope>
    <source>
        <strain evidence="6">cv. GZQX0401</strain>
        <tissue evidence="5">Young leaves</tissue>
    </source>
</reference>
<organism evidence="5 6">
    <name type="scientific">Jatropha curcas</name>
    <name type="common">Barbados nut</name>
    <dbReference type="NCBI Taxonomy" id="180498"/>
    <lineage>
        <taxon>Eukaryota</taxon>
        <taxon>Viridiplantae</taxon>
        <taxon>Streptophyta</taxon>
        <taxon>Embryophyta</taxon>
        <taxon>Tracheophyta</taxon>
        <taxon>Spermatophyta</taxon>
        <taxon>Magnoliopsida</taxon>
        <taxon>eudicotyledons</taxon>
        <taxon>Gunneridae</taxon>
        <taxon>Pentapetalae</taxon>
        <taxon>rosids</taxon>
        <taxon>fabids</taxon>
        <taxon>Malpighiales</taxon>
        <taxon>Euphorbiaceae</taxon>
        <taxon>Crotonoideae</taxon>
        <taxon>Jatropheae</taxon>
        <taxon>Jatropha</taxon>
    </lineage>
</organism>
<feature type="coiled-coil region" evidence="3">
    <location>
        <begin position="685"/>
        <end position="810"/>
    </location>
</feature>
<evidence type="ECO:0000313" key="6">
    <source>
        <dbReference type="Proteomes" id="UP000027138"/>
    </source>
</evidence>
<name>A0A067JM89_JATCU</name>
<evidence type="ECO:0000256" key="2">
    <source>
        <dbReference type="ARBA" id="ARBA00023054"/>
    </source>
</evidence>
<dbReference type="PANTHER" id="PTHR31580">
    <property type="entry name" value="FILAMENT-LIKE PLANT PROTEIN 4"/>
    <property type="match status" value="1"/>
</dbReference>
<evidence type="ECO:0000256" key="3">
    <source>
        <dbReference type="SAM" id="Coils"/>
    </source>
</evidence>
<protein>
    <recommendedName>
        <fullName evidence="7">Filament-like plant protein 7</fullName>
    </recommendedName>
</protein>
<keyword evidence="6" id="KW-1185">Reference proteome</keyword>
<feature type="coiled-coil region" evidence="3">
    <location>
        <begin position="84"/>
        <end position="197"/>
    </location>
</feature>
<proteinExistence type="inferred from homology"/>
<gene>
    <name evidence="5" type="ORF">JCGZ_23990</name>
</gene>
<dbReference type="InterPro" id="IPR008587">
    <property type="entry name" value="FPP_plant"/>
</dbReference>
<dbReference type="PANTHER" id="PTHR31580:SF8">
    <property type="entry name" value="FILAMENT-LIKE PROTEIN (DUF869)"/>
    <property type="match status" value="1"/>
</dbReference>
<accession>A0A067JM89</accession>
<evidence type="ECO:0000313" key="5">
    <source>
        <dbReference type="EMBL" id="KDP25007.1"/>
    </source>
</evidence>
<sequence length="970" mass="109049">MDNKSWLWRKKSSEKTIIATNKFGISLKETDEETQKFPMANEVGSVRVARNLNEKLASVLLDSHGKDDLAMKQETLAQEGVAGQQKAESEVICLRKELDEVLKQCKQQLSSSQAEQEQKINDAVMKAKGEFERTHKNLEEKLTEKNKKLASLAIENTNLSNALLLKEKLVEEMHKNLSRTEAEVNALMTRLDSTEKENTFLRYEFHMLEKELEVRNEEMEYTRRSAEASHRQNLESVRKISKLEAECQRLRVLMRKKLPGPAALAKMRNEVEIHGKDQMELRRKPNPTRELVLTDSKMERSPEIPVKNINFLIEQLRGMEEENRTLKEILGRKNAELRSSRIMYSRTASKLSQVEAQLPEVSGGQRCMDLAKLKSPFAGFDIGSDDGVSSSGSWANALISELEHFRDARFKSPSEGKSDMSLMDDFVEMEKLALVSSAGSNHSVSDGKELVPVNDKQEICSKDKSFDWLQEVLSAIFKQQRISKRSPTELLEDIKIALGYINQSSIPEADTAAMSPNIDSLIEASGVDSSLKERSKLSKTICKIIQLIEGINPMPQLCNSTMDNMSKKEESCSRSPIAADYFVHVFQWKGSELSAVLQRFVHTCNAVLNGKTDLQSLAEELSFTLDWILNNHVNPKDASNARDKIKRHFSQNESQSENEAGVDVEKPSSLPLVDQNISSQSKSIQYNLQEENKRLKDDLEAMDGKLQTAIGKNETLMKQLQESEQSIKNLQVELETTKESKGIIEDQMENHKCMNEDLDTQLTVAKAKLNEVLQKLSSLEVELEEKSNCCEELEATCLELQLQLESVAKKETMNHSINGDGTQSQNSSEITAASLKLAECQETILNLGKQLKALATPREEALLDKVFKTSVSTTANKNLSKRFSLRDQMIAEDPTKAIILRSPIKDGKFQSNNNGNASTATNVKSDSKQKADNNAAVGTLAIVPSKKQGVGFLRRLLMRRKEAVKNQKPH</sequence>
<comment type="similarity">
    <text evidence="1">Belongs to the FPP family.</text>
</comment>
<evidence type="ECO:0000256" key="4">
    <source>
        <dbReference type="SAM" id="MobiDB-lite"/>
    </source>
</evidence>
<evidence type="ECO:0000256" key="1">
    <source>
        <dbReference type="ARBA" id="ARBA00005921"/>
    </source>
</evidence>
<dbReference type="OrthoDB" id="1917992at2759"/>
<feature type="compositionally biased region" description="Low complexity" evidence="4">
    <location>
        <begin position="911"/>
        <end position="922"/>
    </location>
</feature>
<keyword evidence="2 3" id="KW-0175">Coiled coil</keyword>
<dbReference type="EMBL" id="KK915001">
    <property type="protein sequence ID" value="KDP25007.1"/>
    <property type="molecule type" value="Genomic_DNA"/>
</dbReference>
<dbReference type="Pfam" id="PF05911">
    <property type="entry name" value="FPP"/>
    <property type="match status" value="1"/>
</dbReference>
<evidence type="ECO:0008006" key="7">
    <source>
        <dbReference type="Google" id="ProtNLM"/>
    </source>
</evidence>
<dbReference type="SUPFAM" id="SSF57997">
    <property type="entry name" value="Tropomyosin"/>
    <property type="match status" value="1"/>
</dbReference>
<dbReference type="AlphaFoldDB" id="A0A067JM89"/>
<dbReference type="Proteomes" id="UP000027138">
    <property type="component" value="Unassembled WGS sequence"/>
</dbReference>
<feature type="coiled-coil region" evidence="3">
    <location>
        <begin position="309"/>
        <end position="336"/>
    </location>
</feature>
<dbReference type="STRING" id="180498.A0A067JM89"/>
<feature type="region of interest" description="Disordered" evidence="4">
    <location>
        <begin position="908"/>
        <end position="930"/>
    </location>
</feature>